<organism evidence="1 2">
    <name type="scientific">Nannocystis bainbridge</name>
    <dbReference type="NCBI Taxonomy" id="2995303"/>
    <lineage>
        <taxon>Bacteria</taxon>
        <taxon>Pseudomonadati</taxon>
        <taxon>Myxococcota</taxon>
        <taxon>Polyangia</taxon>
        <taxon>Nannocystales</taxon>
        <taxon>Nannocystaceae</taxon>
        <taxon>Nannocystis</taxon>
    </lineage>
</organism>
<name>A0ABT5ECJ6_9BACT</name>
<gene>
    <name evidence="1" type="ORF">POL25_42325</name>
</gene>
<sequence length="318" mass="35450">MRADPENLQLERDIIDRPDERRAWVAYAERLRSQGDPRGELGLVQLALEENEDAALREQERALLATHAAELTGALASLRDAEPAARCEVVYRGGFFRTLRFAGPPEVLRLVLAHPSARLLVSLSVQYMQDDREDFAPLVEALSAEPLAALRALCIGGLPDPHSDASFVLRSCGSLLPLARGCPRLERLGIRCPYFVAAFHPALRILDARMGAAPPSVQSLTRAELPRLTELHLGYETRTPRQLSDRCEEALIWDDATVNALGSAAELVALRRLCLWPTPWKRNCRVATRLRASQLASRIDPLEACNWRDFDDYSAFPL</sequence>
<dbReference type="EMBL" id="JAQNDL010000005">
    <property type="protein sequence ID" value="MDC0723595.1"/>
    <property type="molecule type" value="Genomic_DNA"/>
</dbReference>
<reference evidence="1 2" key="1">
    <citation type="submission" date="2022-11" db="EMBL/GenBank/DDBJ databases">
        <title>Minimal conservation of predation-associated metabolite biosynthetic gene clusters underscores biosynthetic potential of Myxococcota including descriptions for ten novel species: Archangium lansinium sp. nov., Myxococcus landrumus sp. nov., Nannocystis bai.</title>
        <authorList>
            <person name="Ahearne A."/>
            <person name="Stevens C."/>
            <person name="Dowd S."/>
        </authorList>
    </citation>
    <scope>NUCLEOTIDE SEQUENCE [LARGE SCALE GENOMIC DNA]</scope>
    <source>
        <strain evidence="1 2">BB15-2</strain>
    </source>
</reference>
<dbReference type="RefSeq" id="WP_272092139.1">
    <property type="nucleotide sequence ID" value="NZ_JAQNDL010000005.1"/>
</dbReference>
<proteinExistence type="predicted"/>
<protein>
    <submittedName>
        <fullName evidence="1">Uncharacterized protein</fullName>
    </submittedName>
</protein>
<evidence type="ECO:0000313" key="2">
    <source>
        <dbReference type="Proteomes" id="UP001221686"/>
    </source>
</evidence>
<dbReference type="InterPro" id="IPR032675">
    <property type="entry name" value="LRR_dom_sf"/>
</dbReference>
<evidence type="ECO:0000313" key="1">
    <source>
        <dbReference type="EMBL" id="MDC0723595.1"/>
    </source>
</evidence>
<dbReference type="Proteomes" id="UP001221686">
    <property type="component" value="Unassembled WGS sequence"/>
</dbReference>
<keyword evidence="2" id="KW-1185">Reference proteome</keyword>
<comment type="caution">
    <text evidence="1">The sequence shown here is derived from an EMBL/GenBank/DDBJ whole genome shotgun (WGS) entry which is preliminary data.</text>
</comment>
<accession>A0ABT5ECJ6</accession>
<dbReference type="Gene3D" id="3.80.10.10">
    <property type="entry name" value="Ribonuclease Inhibitor"/>
    <property type="match status" value="1"/>
</dbReference>